<name>J4G195_9APHY</name>
<keyword evidence="5" id="KW-1185">Reference proteome</keyword>
<dbReference type="InParanoid" id="J4G195"/>
<dbReference type="PANTHER" id="PTHR19134:SF449">
    <property type="entry name" value="TYROSINE-PROTEIN PHOSPHATASE 1"/>
    <property type="match status" value="1"/>
</dbReference>
<dbReference type="STRING" id="599839.J4G195"/>
<feature type="domain" description="Tyrosine-protein phosphatase" evidence="2">
    <location>
        <begin position="50"/>
        <end position="380"/>
    </location>
</feature>
<dbReference type="HOGENOM" id="CLU_001645_9_13_1"/>
<dbReference type="PROSITE" id="PS00383">
    <property type="entry name" value="TYR_PHOSPHATASE_1"/>
    <property type="match status" value="1"/>
</dbReference>
<proteinExistence type="inferred from homology"/>
<dbReference type="GeneID" id="24094824"/>
<dbReference type="Proteomes" id="UP000006352">
    <property type="component" value="Unassembled WGS sequence"/>
</dbReference>
<protein>
    <recommendedName>
        <fullName evidence="6">Tyrosine specific protein phosphatases domain-containing protein</fullName>
    </recommendedName>
</protein>
<organism evidence="4 5">
    <name type="scientific">Fibroporia radiculosa</name>
    <dbReference type="NCBI Taxonomy" id="599839"/>
    <lineage>
        <taxon>Eukaryota</taxon>
        <taxon>Fungi</taxon>
        <taxon>Dikarya</taxon>
        <taxon>Basidiomycota</taxon>
        <taxon>Agaricomycotina</taxon>
        <taxon>Agaricomycetes</taxon>
        <taxon>Polyporales</taxon>
        <taxon>Fibroporiaceae</taxon>
        <taxon>Fibroporia</taxon>
    </lineage>
</organism>
<dbReference type="Gene3D" id="3.90.190.10">
    <property type="entry name" value="Protein tyrosine phosphatase superfamily"/>
    <property type="match status" value="1"/>
</dbReference>
<evidence type="ECO:0000259" key="2">
    <source>
        <dbReference type="PROSITE" id="PS50055"/>
    </source>
</evidence>
<dbReference type="FunCoup" id="J4G195">
    <property type="interactions" value="464"/>
</dbReference>
<comment type="similarity">
    <text evidence="1">Belongs to the protein-tyrosine phosphatase family. Non-receptor class subfamily.</text>
</comment>
<dbReference type="InterPro" id="IPR000387">
    <property type="entry name" value="Tyr_Pase_dom"/>
</dbReference>
<dbReference type="AlphaFoldDB" id="J4G195"/>
<dbReference type="RefSeq" id="XP_012179196.1">
    <property type="nucleotide sequence ID" value="XM_012323806.1"/>
</dbReference>
<evidence type="ECO:0000259" key="3">
    <source>
        <dbReference type="PROSITE" id="PS50056"/>
    </source>
</evidence>
<dbReference type="PROSITE" id="PS50055">
    <property type="entry name" value="TYR_PHOSPHATASE_PTP"/>
    <property type="match status" value="1"/>
</dbReference>
<evidence type="ECO:0000313" key="4">
    <source>
        <dbReference type="EMBL" id="CCL99913.1"/>
    </source>
</evidence>
<dbReference type="OrthoDB" id="10253954at2759"/>
<feature type="domain" description="Tyrosine specific protein phosphatases" evidence="3">
    <location>
        <begin position="271"/>
        <end position="371"/>
    </location>
</feature>
<dbReference type="Pfam" id="PF00102">
    <property type="entry name" value="Y_phosphatase"/>
    <property type="match status" value="1"/>
</dbReference>
<evidence type="ECO:0008006" key="6">
    <source>
        <dbReference type="Google" id="ProtNLM"/>
    </source>
</evidence>
<dbReference type="InterPro" id="IPR050348">
    <property type="entry name" value="Protein-Tyr_Phosphatase"/>
</dbReference>
<dbReference type="GO" id="GO:0004725">
    <property type="term" value="F:protein tyrosine phosphatase activity"/>
    <property type="evidence" value="ECO:0007669"/>
    <property type="project" value="InterPro"/>
</dbReference>
<dbReference type="CDD" id="cd00047">
    <property type="entry name" value="PTPc"/>
    <property type="match status" value="1"/>
</dbReference>
<dbReference type="InterPro" id="IPR000242">
    <property type="entry name" value="PTP_cat"/>
</dbReference>
<accession>J4G195</accession>
<dbReference type="PRINTS" id="PR00700">
    <property type="entry name" value="PRTYPHPHTASE"/>
</dbReference>
<dbReference type="InterPro" id="IPR003595">
    <property type="entry name" value="Tyr_Pase_cat"/>
</dbReference>
<gene>
    <name evidence="4" type="ORF">FIBRA_01938</name>
</gene>
<sequence>MTDASPIPDWLMSCRSPEHLVNVLDILAQRERARARARTTSYKRSSKSIVERLTQTLPTGEEKGDLADYYSVSAGCSKENEEYNRYIDIAPYDRTRVVVSYGAAETGDAAADSSLSQGRYLNANWVRERAGGKWWIAAQAPLPQTAHAFLSTIIHTPAHPYAVARTEMGRIRTVVQLTQNVERGIQKAHTYFPTGDGQTFTVPPEEGCTAPALTVTLLRTVGHADAQCVQSTVSVVPETLSPSAAVVFEHLLFCAWPDQGVPRGADRGRLLRFVRLVDETNRAGDADAPVLLHCSAGVGRTGTFIALASLLRAHGLLARASAEAEGSERQALPRSPLGALPEALQDDLVAQEIDMLREQRPGMVERAEQVAFVYDMLAAALKTEDGDAA</sequence>
<dbReference type="PROSITE" id="PS50056">
    <property type="entry name" value="TYR_PHOSPHATASE_2"/>
    <property type="match status" value="1"/>
</dbReference>
<evidence type="ECO:0000313" key="5">
    <source>
        <dbReference type="Proteomes" id="UP000006352"/>
    </source>
</evidence>
<dbReference type="InterPro" id="IPR029021">
    <property type="entry name" value="Prot-tyrosine_phosphatase-like"/>
</dbReference>
<dbReference type="PANTHER" id="PTHR19134">
    <property type="entry name" value="RECEPTOR-TYPE TYROSINE-PROTEIN PHOSPHATASE"/>
    <property type="match status" value="1"/>
</dbReference>
<dbReference type="SMART" id="SM00194">
    <property type="entry name" value="PTPc"/>
    <property type="match status" value="1"/>
</dbReference>
<dbReference type="InterPro" id="IPR016130">
    <property type="entry name" value="Tyr_Pase_AS"/>
</dbReference>
<evidence type="ECO:0000256" key="1">
    <source>
        <dbReference type="ARBA" id="ARBA00009649"/>
    </source>
</evidence>
<reference evidence="4 5" key="1">
    <citation type="journal article" date="2012" name="Appl. Environ. Microbiol.">
        <title>Short-read sequencing for genomic analysis of the brown rot fungus Fibroporia radiculosa.</title>
        <authorList>
            <person name="Tang J.D."/>
            <person name="Perkins A.D."/>
            <person name="Sonstegard T.S."/>
            <person name="Schroeder S.G."/>
            <person name="Burgess S.C."/>
            <person name="Diehl S.V."/>
        </authorList>
    </citation>
    <scope>NUCLEOTIDE SEQUENCE [LARGE SCALE GENOMIC DNA]</scope>
    <source>
        <strain evidence="4 5">TFFH 294</strain>
    </source>
</reference>
<dbReference type="SUPFAM" id="SSF52799">
    <property type="entry name" value="(Phosphotyrosine protein) phosphatases II"/>
    <property type="match status" value="1"/>
</dbReference>
<dbReference type="EMBL" id="HE796956">
    <property type="protein sequence ID" value="CCL99913.1"/>
    <property type="molecule type" value="Genomic_DNA"/>
</dbReference>
<dbReference type="SMART" id="SM00404">
    <property type="entry name" value="PTPc_motif"/>
    <property type="match status" value="1"/>
</dbReference>